<dbReference type="PANTHER" id="PTHR30136:SF35">
    <property type="entry name" value="HTH-TYPE TRANSCRIPTIONAL REGULATOR RV1719"/>
    <property type="match status" value="1"/>
</dbReference>
<dbReference type="Gene3D" id="3.30.450.40">
    <property type="match status" value="1"/>
</dbReference>
<dbReference type="PROSITE" id="PS51077">
    <property type="entry name" value="HTH_ICLR"/>
    <property type="match status" value="1"/>
</dbReference>
<evidence type="ECO:0000259" key="4">
    <source>
        <dbReference type="PROSITE" id="PS51077"/>
    </source>
</evidence>
<comment type="caution">
    <text evidence="6">The sequence shown here is derived from an EMBL/GenBank/DDBJ whole genome shotgun (WGS) entry which is preliminary data.</text>
</comment>
<dbReference type="EMBL" id="BAAAJK010000014">
    <property type="protein sequence ID" value="GAA1391516.1"/>
    <property type="molecule type" value="Genomic_DNA"/>
</dbReference>
<dbReference type="Pfam" id="PF01614">
    <property type="entry name" value="IclR_C"/>
    <property type="match status" value="1"/>
</dbReference>
<dbReference type="InterPro" id="IPR014757">
    <property type="entry name" value="Tscrpt_reg_IclR_C"/>
</dbReference>
<name>A0ABN1XWD6_9PSEU</name>
<feature type="domain" description="HTH iclR-type" evidence="4">
    <location>
        <begin position="12"/>
        <end position="73"/>
    </location>
</feature>
<dbReference type="SMART" id="SM00346">
    <property type="entry name" value="HTH_ICLR"/>
    <property type="match status" value="1"/>
</dbReference>
<dbReference type="InterPro" id="IPR036390">
    <property type="entry name" value="WH_DNA-bd_sf"/>
</dbReference>
<keyword evidence="2" id="KW-0238">DNA-binding</keyword>
<evidence type="ECO:0000256" key="2">
    <source>
        <dbReference type="ARBA" id="ARBA00023125"/>
    </source>
</evidence>
<dbReference type="InterPro" id="IPR029016">
    <property type="entry name" value="GAF-like_dom_sf"/>
</dbReference>
<organism evidence="6 7">
    <name type="scientific">Pseudonocardia kongjuensis</name>
    <dbReference type="NCBI Taxonomy" id="102227"/>
    <lineage>
        <taxon>Bacteria</taxon>
        <taxon>Bacillati</taxon>
        <taxon>Actinomycetota</taxon>
        <taxon>Actinomycetes</taxon>
        <taxon>Pseudonocardiales</taxon>
        <taxon>Pseudonocardiaceae</taxon>
        <taxon>Pseudonocardia</taxon>
    </lineage>
</organism>
<dbReference type="PROSITE" id="PS51078">
    <property type="entry name" value="ICLR_ED"/>
    <property type="match status" value="1"/>
</dbReference>
<dbReference type="InterPro" id="IPR050707">
    <property type="entry name" value="HTH_MetabolicPath_Reg"/>
</dbReference>
<evidence type="ECO:0000256" key="1">
    <source>
        <dbReference type="ARBA" id="ARBA00023015"/>
    </source>
</evidence>
<dbReference type="InterPro" id="IPR005471">
    <property type="entry name" value="Tscrpt_reg_IclR_N"/>
</dbReference>
<evidence type="ECO:0000313" key="6">
    <source>
        <dbReference type="EMBL" id="GAA1391516.1"/>
    </source>
</evidence>
<gene>
    <name evidence="6" type="ORF">GCM10009613_34170</name>
</gene>
<evidence type="ECO:0000313" key="7">
    <source>
        <dbReference type="Proteomes" id="UP001501414"/>
    </source>
</evidence>
<keyword evidence="3" id="KW-0804">Transcription</keyword>
<dbReference type="InterPro" id="IPR036388">
    <property type="entry name" value="WH-like_DNA-bd_sf"/>
</dbReference>
<evidence type="ECO:0000256" key="3">
    <source>
        <dbReference type="ARBA" id="ARBA00023163"/>
    </source>
</evidence>
<dbReference type="Gene3D" id="1.10.10.10">
    <property type="entry name" value="Winged helix-like DNA-binding domain superfamily/Winged helix DNA-binding domain"/>
    <property type="match status" value="1"/>
</dbReference>
<protein>
    <submittedName>
        <fullName evidence="6">Helix-turn-helix domain-containing protein</fullName>
    </submittedName>
</protein>
<dbReference type="PANTHER" id="PTHR30136">
    <property type="entry name" value="HELIX-TURN-HELIX TRANSCRIPTIONAL REGULATOR, ICLR FAMILY"/>
    <property type="match status" value="1"/>
</dbReference>
<reference evidence="6 7" key="1">
    <citation type="journal article" date="2019" name="Int. J. Syst. Evol. Microbiol.">
        <title>The Global Catalogue of Microorganisms (GCM) 10K type strain sequencing project: providing services to taxonomists for standard genome sequencing and annotation.</title>
        <authorList>
            <consortium name="The Broad Institute Genomics Platform"/>
            <consortium name="The Broad Institute Genome Sequencing Center for Infectious Disease"/>
            <person name="Wu L."/>
            <person name="Ma J."/>
        </authorList>
    </citation>
    <scope>NUCLEOTIDE SEQUENCE [LARGE SCALE GENOMIC DNA]</scope>
    <source>
        <strain evidence="6 7">JCM 11896</strain>
    </source>
</reference>
<accession>A0ABN1XWD6</accession>
<evidence type="ECO:0000259" key="5">
    <source>
        <dbReference type="PROSITE" id="PS51078"/>
    </source>
</evidence>
<sequence>MNPGEAGPIRGAETARRTVRLLQALSARQPILLEELCEVVGLNRSTTYRLVRVLQEENFVERLPRGGGYRLGSAVTALASRAPLPVDLLAEARPALAELAEVTGETVCLHRRVDDRAVLCLGVESERHVLRHVIRIGDAHPLVRGAAGTSILAHLGDAPEILDRAGPAVAQRGELEELLRRVVERGYATSRGENHPGLYGVAAPVLPPGGGEPELAVSVSGPEQRWGDEDARRHADALRACCARISYVVT</sequence>
<dbReference type="SUPFAM" id="SSF55781">
    <property type="entry name" value="GAF domain-like"/>
    <property type="match status" value="1"/>
</dbReference>
<keyword evidence="1" id="KW-0805">Transcription regulation</keyword>
<dbReference type="Pfam" id="PF09339">
    <property type="entry name" value="HTH_IclR"/>
    <property type="match status" value="1"/>
</dbReference>
<feature type="domain" description="IclR-ED" evidence="5">
    <location>
        <begin position="74"/>
        <end position="250"/>
    </location>
</feature>
<keyword evidence="7" id="KW-1185">Reference proteome</keyword>
<proteinExistence type="predicted"/>
<dbReference type="SUPFAM" id="SSF46785">
    <property type="entry name" value="Winged helix' DNA-binding domain"/>
    <property type="match status" value="1"/>
</dbReference>
<dbReference type="Proteomes" id="UP001501414">
    <property type="component" value="Unassembled WGS sequence"/>
</dbReference>